<dbReference type="Proteomes" id="UP001432216">
    <property type="component" value="Chromosome 3"/>
</dbReference>
<dbReference type="GeneID" id="89988603"/>
<dbReference type="RefSeq" id="XP_064719771.1">
    <property type="nucleotide sequence ID" value="XM_064863699.1"/>
</dbReference>
<evidence type="ECO:0000313" key="1">
    <source>
        <dbReference type="EMBL" id="WVO20532.1"/>
    </source>
</evidence>
<gene>
    <name evidence="1" type="ORF">IAS62_001829</name>
</gene>
<proteinExistence type="predicted"/>
<dbReference type="EMBL" id="CP143808">
    <property type="protein sequence ID" value="WVO20532.1"/>
    <property type="molecule type" value="Genomic_DNA"/>
</dbReference>
<name>A0ABZ2AQ65_9TREE</name>
<evidence type="ECO:0000313" key="2">
    <source>
        <dbReference type="Proteomes" id="UP001432216"/>
    </source>
</evidence>
<sequence>MSVQIYSNSPVVSTSSDLGLYKHSIPYYNDDDATESKDQTNGAFNEITRSFDKESCSNPLYRTHPALQYAKQEPFPTDVYMTELETTSLTSHPLQFLSFDETPLSHFSAPQTYEASFWSIGTIQEISNDREQDHIKREILLMKCHLEIFES</sequence>
<protein>
    <submittedName>
        <fullName evidence="1">Uncharacterized protein</fullName>
    </submittedName>
</protein>
<keyword evidence="2" id="KW-1185">Reference proteome</keyword>
<organism evidence="1 2">
    <name type="scientific">Cryptococcus decagattii</name>
    <dbReference type="NCBI Taxonomy" id="1859122"/>
    <lineage>
        <taxon>Eukaryota</taxon>
        <taxon>Fungi</taxon>
        <taxon>Dikarya</taxon>
        <taxon>Basidiomycota</taxon>
        <taxon>Agaricomycotina</taxon>
        <taxon>Tremellomycetes</taxon>
        <taxon>Tremellales</taxon>
        <taxon>Cryptococcaceae</taxon>
        <taxon>Cryptococcus</taxon>
        <taxon>Cryptococcus gattii species complex</taxon>
    </lineage>
</organism>
<reference evidence="1 2" key="1">
    <citation type="submission" date="2024-01" db="EMBL/GenBank/DDBJ databases">
        <title>Comparative genomics of Cryptococcus and Kwoniella reveals pathogenesis evolution and contrasting modes of karyotype evolution via chromosome fusion or intercentromeric recombination.</title>
        <authorList>
            <person name="Coelho M.A."/>
            <person name="David-Palma M."/>
            <person name="Shea T."/>
            <person name="Bowers K."/>
            <person name="McGinley-Smith S."/>
            <person name="Mohammad A.W."/>
            <person name="Gnirke A."/>
            <person name="Yurkov A.M."/>
            <person name="Nowrousian M."/>
            <person name="Sun S."/>
            <person name="Cuomo C.A."/>
            <person name="Heitman J."/>
        </authorList>
    </citation>
    <scope>NUCLEOTIDE SEQUENCE [LARGE SCALE GENOMIC DNA]</scope>
    <source>
        <strain evidence="1 2">7685027</strain>
    </source>
</reference>
<accession>A0ABZ2AQ65</accession>